<dbReference type="InterPro" id="IPR011249">
    <property type="entry name" value="Metalloenz_LuxS/M16"/>
</dbReference>
<dbReference type="InterPro" id="IPR007863">
    <property type="entry name" value="Peptidase_M16_C"/>
</dbReference>
<dbReference type="Pfam" id="PF05193">
    <property type="entry name" value="Peptidase_M16_C"/>
    <property type="match status" value="2"/>
</dbReference>
<organism evidence="7 8">
    <name type="scientific">Aurantiacibacter marinus</name>
    <dbReference type="NCBI Taxonomy" id="874156"/>
    <lineage>
        <taxon>Bacteria</taxon>
        <taxon>Pseudomonadati</taxon>
        <taxon>Pseudomonadota</taxon>
        <taxon>Alphaproteobacteria</taxon>
        <taxon>Sphingomonadales</taxon>
        <taxon>Erythrobacteraceae</taxon>
        <taxon>Aurantiacibacter</taxon>
    </lineage>
</organism>
<dbReference type="PATRIC" id="fig|874156.12.peg.210"/>
<keyword evidence="2" id="KW-0482">Metalloprotease</keyword>
<dbReference type="Pfam" id="PF00675">
    <property type="entry name" value="Peptidase_M16"/>
    <property type="match status" value="2"/>
</dbReference>
<gene>
    <name evidence="7" type="ORF">AAV99_01000</name>
</gene>
<dbReference type="STRING" id="874156.GCA_001021555_01083"/>
<dbReference type="InterPro" id="IPR011765">
    <property type="entry name" value="Pept_M16_N"/>
</dbReference>
<dbReference type="GO" id="GO:0008237">
    <property type="term" value="F:metallopeptidase activity"/>
    <property type="evidence" value="ECO:0007669"/>
    <property type="project" value="UniProtKB-KW"/>
</dbReference>
<feature type="region of interest" description="Disordered" evidence="3">
    <location>
        <begin position="482"/>
        <end position="519"/>
    </location>
</feature>
<reference evidence="7 8" key="1">
    <citation type="submission" date="2015-04" db="EMBL/GenBank/DDBJ databases">
        <title>The draft genome sequence of Erythrobacter marinus HWDM-33.</title>
        <authorList>
            <person name="Zhuang L."/>
            <person name="Liu Y."/>
            <person name="Shao Z."/>
        </authorList>
    </citation>
    <scope>NUCLEOTIDE SEQUENCE [LARGE SCALE GENOMIC DNA]</scope>
    <source>
        <strain evidence="7 8">HWDM-33</strain>
    </source>
</reference>
<dbReference type="PANTHER" id="PTHR11851:SF49">
    <property type="entry name" value="MITOCHONDRIAL-PROCESSING PEPTIDASE SUBUNIT ALPHA"/>
    <property type="match status" value="1"/>
</dbReference>
<dbReference type="InterPro" id="IPR050361">
    <property type="entry name" value="MPP/UQCRC_Complex"/>
</dbReference>
<dbReference type="Gene3D" id="3.30.830.10">
    <property type="entry name" value="Metalloenzyme, LuxS/M16 peptidase-like"/>
    <property type="match status" value="4"/>
</dbReference>
<dbReference type="AlphaFoldDB" id="A0A0H0XR62"/>
<evidence type="ECO:0000256" key="2">
    <source>
        <dbReference type="ARBA" id="ARBA00023049"/>
    </source>
</evidence>
<dbReference type="RefSeq" id="WP_047092997.1">
    <property type="nucleotide sequence ID" value="NZ_LBHU01000001.1"/>
</dbReference>
<feature type="domain" description="Peptidase M16 N-terminal" evidence="5">
    <location>
        <begin position="539"/>
        <end position="650"/>
    </location>
</feature>
<name>A0A0H0XR62_9SPHN</name>
<protein>
    <submittedName>
        <fullName evidence="7">Peptidase M16</fullName>
    </submittedName>
</protein>
<evidence type="ECO:0000313" key="8">
    <source>
        <dbReference type="Proteomes" id="UP000053455"/>
    </source>
</evidence>
<evidence type="ECO:0000256" key="3">
    <source>
        <dbReference type="SAM" id="MobiDB-lite"/>
    </source>
</evidence>
<evidence type="ECO:0000313" key="7">
    <source>
        <dbReference type="EMBL" id="KLI65108.1"/>
    </source>
</evidence>
<dbReference type="PANTHER" id="PTHR11851">
    <property type="entry name" value="METALLOPROTEASE"/>
    <property type="match status" value="1"/>
</dbReference>
<dbReference type="EMBL" id="LBHU01000001">
    <property type="protein sequence ID" value="KLI65108.1"/>
    <property type="molecule type" value="Genomic_DNA"/>
</dbReference>
<comment type="similarity">
    <text evidence="1">Belongs to the peptidase M16 family.</text>
</comment>
<feature type="domain" description="Peptidase M16 C-terminal" evidence="6">
    <location>
        <begin position="693"/>
        <end position="870"/>
    </location>
</feature>
<dbReference type="PROSITE" id="PS51257">
    <property type="entry name" value="PROKAR_LIPOPROTEIN"/>
    <property type="match status" value="1"/>
</dbReference>
<comment type="caution">
    <text evidence="7">The sequence shown here is derived from an EMBL/GenBank/DDBJ whole genome shotgun (WGS) entry which is preliminary data.</text>
</comment>
<evidence type="ECO:0000256" key="1">
    <source>
        <dbReference type="ARBA" id="ARBA00007261"/>
    </source>
</evidence>
<keyword evidence="2" id="KW-0645">Protease</keyword>
<feature type="signal peptide" evidence="4">
    <location>
        <begin position="1"/>
        <end position="18"/>
    </location>
</feature>
<proteinExistence type="inferred from homology"/>
<dbReference type="OrthoDB" id="9811314at2"/>
<evidence type="ECO:0000256" key="4">
    <source>
        <dbReference type="SAM" id="SignalP"/>
    </source>
</evidence>
<evidence type="ECO:0000259" key="6">
    <source>
        <dbReference type="Pfam" id="PF05193"/>
    </source>
</evidence>
<dbReference type="SUPFAM" id="SSF63411">
    <property type="entry name" value="LuxS/MPP-like metallohydrolase"/>
    <property type="match status" value="4"/>
</dbReference>
<evidence type="ECO:0000259" key="5">
    <source>
        <dbReference type="Pfam" id="PF00675"/>
    </source>
</evidence>
<dbReference type="Proteomes" id="UP000053455">
    <property type="component" value="Unassembled WGS sequence"/>
</dbReference>
<keyword evidence="8" id="KW-1185">Reference proteome</keyword>
<feature type="chain" id="PRO_5002589095" evidence="4">
    <location>
        <begin position="19"/>
        <end position="963"/>
    </location>
</feature>
<feature type="domain" description="Peptidase M16 C-terminal" evidence="6">
    <location>
        <begin position="228"/>
        <end position="403"/>
    </location>
</feature>
<keyword evidence="4" id="KW-0732">Signal</keyword>
<keyword evidence="2" id="KW-0378">Hydrolase</keyword>
<dbReference type="GO" id="GO:0046872">
    <property type="term" value="F:metal ion binding"/>
    <property type="evidence" value="ECO:0007669"/>
    <property type="project" value="InterPro"/>
</dbReference>
<accession>A0A0H0XR62</accession>
<sequence length="963" mass="102922">MKLAQTLRSLLPATAAFALLGCTTTVAPPAGVPAAIAEPQAAAAPAAASLDELIAAVDIPFETFTLDNGLQVVIHTDRKSPLVGVTTYYRVGSKHEPRGRTGFAHLFEHLMFGGSENVENFDIPLEAAGSTGTNGSTWYDRTNYVEVVPTGALDLALMMESDRMGYLLGAISQEKLDNQRMVVQNEKRQGDNNPYGLVDYLINDGLLPVGHPYRHSTIGSMADLSAASLEDVQTWFRDNYAPNNVVLALTGDIDVATARPMVERWFGELERGPAVVTRDAGPVTLAEPQYLEITDQVPLERIYQAWTGPGMEHPDAVPLQVGMAILGGLSSSRLDNAMVRGEELATSVSAYAQQQEQISFLQATVNVKQGVDTAAARALLESEIARMIASGPAQDEIDRAVTQFVSATIGSQERVGNFGGKGQILAEGLLYTGNPGHFRSELEQMAALTPEIVRSAMERWLSRPSYTLVVVPGDRTLDGGELGGWGDEHLNPAPEPDTGSDVQVTRTGPERALPEPEPVGELTFPQLERASLSNGIPVVLARRDAVPQLSIAMVFDAGSVVDPIGQAGVHQTMIDVLSEGTTTRSALDIAQQQEALGASLNAGAGVDRSVVSLTALTANLAPSLDLMADVVRNPAFAPDAVARVLQQREASIAQQLASPAGIAQRAFLPLIYGQNHPYAYASTSGNAAAVAALQASDLRAEHAEWMRPDLASITVVGDIAMDDLVAALEASFGDWPVPATPAPTKDLDIATPAPASRLVVVDRPNSPSSYLTLGRLTQFQGRPEGFEAVELANEVVGNGFLSRLNNDLRETKGWTYGIGSSIPDARGPRRLQVGTQVQADRTADSIRVILDQMHAFPATRPVDATELQRVTDGNIRNLPNRFETNGQVLGALLSNQLNGRDLRYQVGLPDIYRSISGDQINAAAASYLQPENLVIVVVGDRTVIDPQLETLGMEIEYLDADAL</sequence>
<feature type="domain" description="Peptidase M16 N-terminal" evidence="5">
    <location>
        <begin position="72"/>
        <end position="194"/>
    </location>
</feature>